<proteinExistence type="inferred from homology"/>
<dbReference type="InterPro" id="IPR014721">
    <property type="entry name" value="Ribsml_uS5_D2-typ_fold_subgr"/>
</dbReference>
<evidence type="ECO:0000259" key="3">
    <source>
        <dbReference type="SMART" id="SM01340"/>
    </source>
</evidence>
<dbReference type="OrthoDB" id="429932at2759"/>
<gene>
    <name evidence="4" type="ORF">HPB48_017167</name>
</gene>
<dbReference type="PANTHER" id="PTHR10073:SF47">
    <property type="entry name" value="DNA MISMATCH REPAIR PROTEIN MLH3"/>
    <property type="match status" value="1"/>
</dbReference>
<dbReference type="GO" id="GO:0016887">
    <property type="term" value="F:ATP hydrolysis activity"/>
    <property type="evidence" value="ECO:0007669"/>
    <property type="project" value="InterPro"/>
</dbReference>
<dbReference type="InterPro" id="IPR002099">
    <property type="entry name" value="MutL/Mlh/PMS"/>
</dbReference>
<dbReference type="VEuPathDB" id="VectorBase:HLOH_048087"/>
<dbReference type="SMART" id="SM01340">
    <property type="entry name" value="DNA_mis_repair"/>
    <property type="match status" value="1"/>
</dbReference>
<accession>A0A9J6GNL9</accession>
<evidence type="ECO:0000256" key="2">
    <source>
        <dbReference type="ARBA" id="ARBA00022763"/>
    </source>
</evidence>
<keyword evidence="2" id="KW-0227">DNA damage</keyword>
<evidence type="ECO:0000313" key="5">
    <source>
        <dbReference type="Proteomes" id="UP000821853"/>
    </source>
</evidence>
<dbReference type="AlphaFoldDB" id="A0A9J6GNL9"/>
<dbReference type="Proteomes" id="UP000821853">
    <property type="component" value="Chromosome 5"/>
</dbReference>
<dbReference type="GO" id="GO:0030983">
    <property type="term" value="F:mismatched DNA binding"/>
    <property type="evidence" value="ECO:0007669"/>
    <property type="project" value="InterPro"/>
</dbReference>
<comment type="caution">
    <text evidence="4">The sequence shown here is derived from an EMBL/GenBank/DDBJ whole genome shotgun (WGS) entry which is preliminary data.</text>
</comment>
<dbReference type="GO" id="GO:0006298">
    <property type="term" value="P:mismatch repair"/>
    <property type="evidence" value="ECO:0007669"/>
    <property type="project" value="InterPro"/>
</dbReference>
<organism evidence="4 5">
    <name type="scientific">Haemaphysalis longicornis</name>
    <name type="common">Bush tick</name>
    <dbReference type="NCBI Taxonomy" id="44386"/>
    <lineage>
        <taxon>Eukaryota</taxon>
        <taxon>Metazoa</taxon>
        <taxon>Ecdysozoa</taxon>
        <taxon>Arthropoda</taxon>
        <taxon>Chelicerata</taxon>
        <taxon>Arachnida</taxon>
        <taxon>Acari</taxon>
        <taxon>Parasitiformes</taxon>
        <taxon>Ixodida</taxon>
        <taxon>Ixodoidea</taxon>
        <taxon>Ixodidae</taxon>
        <taxon>Haemaphysalinae</taxon>
        <taxon>Haemaphysalis</taxon>
    </lineage>
</organism>
<dbReference type="InterPro" id="IPR020568">
    <property type="entry name" value="Ribosomal_Su5_D2-typ_SF"/>
</dbReference>
<dbReference type="GO" id="GO:0005524">
    <property type="term" value="F:ATP binding"/>
    <property type="evidence" value="ECO:0007669"/>
    <property type="project" value="InterPro"/>
</dbReference>
<dbReference type="GO" id="GO:0140664">
    <property type="term" value="F:ATP-dependent DNA damage sensor activity"/>
    <property type="evidence" value="ECO:0007669"/>
    <property type="project" value="InterPro"/>
</dbReference>
<reference evidence="4 5" key="1">
    <citation type="journal article" date="2020" name="Cell">
        <title>Large-Scale Comparative Analyses of Tick Genomes Elucidate Their Genetic Diversity and Vector Capacities.</title>
        <authorList>
            <consortium name="Tick Genome and Microbiome Consortium (TIGMIC)"/>
            <person name="Jia N."/>
            <person name="Wang J."/>
            <person name="Shi W."/>
            <person name="Du L."/>
            <person name="Sun Y."/>
            <person name="Zhan W."/>
            <person name="Jiang J.F."/>
            <person name="Wang Q."/>
            <person name="Zhang B."/>
            <person name="Ji P."/>
            <person name="Bell-Sakyi L."/>
            <person name="Cui X.M."/>
            <person name="Yuan T.T."/>
            <person name="Jiang B.G."/>
            <person name="Yang W.F."/>
            <person name="Lam T.T."/>
            <person name="Chang Q.C."/>
            <person name="Ding S.J."/>
            <person name="Wang X.J."/>
            <person name="Zhu J.G."/>
            <person name="Ruan X.D."/>
            <person name="Zhao L."/>
            <person name="Wei J.T."/>
            <person name="Ye R.Z."/>
            <person name="Que T.C."/>
            <person name="Du C.H."/>
            <person name="Zhou Y.H."/>
            <person name="Cheng J.X."/>
            <person name="Dai P.F."/>
            <person name="Guo W.B."/>
            <person name="Han X.H."/>
            <person name="Huang E.J."/>
            <person name="Li L.F."/>
            <person name="Wei W."/>
            <person name="Gao Y.C."/>
            <person name="Liu J.Z."/>
            <person name="Shao H.Z."/>
            <person name="Wang X."/>
            <person name="Wang C.C."/>
            <person name="Yang T.C."/>
            <person name="Huo Q.B."/>
            <person name="Li W."/>
            <person name="Chen H.Y."/>
            <person name="Chen S.E."/>
            <person name="Zhou L.G."/>
            <person name="Ni X.B."/>
            <person name="Tian J.H."/>
            <person name="Sheng Y."/>
            <person name="Liu T."/>
            <person name="Pan Y.S."/>
            <person name="Xia L.Y."/>
            <person name="Li J."/>
            <person name="Zhao F."/>
            <person name="Cao W.C."/>
        </authorList>
    </citation>
    <scope>NUCLEOTIDE SEQUENCE [LARGE SCALE GENOMIC DNA]</scope>
    <source>
        <strain evidence="4">HaeL-2018</strain>
    </source>
</reference>
<name>A0A9J6GNL9_HAELO</name>
<dbReference type="InterPro" id="IPR013507">
    <property type="entry name" value="DNA_mismatch_S5_2-like"/>
</dbReference>
<dbReference type="InterPro" id="IPR036890">
    <property type="entry name" value="HATPase_C_sf"/>
</dbReference>
<evidence type="ECO:0000256" key="1">
    <source>
        <dbReference type="ARBA" id="ARBA00006082"/>
    </source>
</evidence>
<dbReference type="Pfam" id="PF13589">
    <property type="entry name" value="HATPase_c_3"/>
    <property type="match status" value="1"/>
</dbReference>
<dbReference type="SUPFAM" id="SSF55874">
    <property type="entry name" value="ATPase domain of HSP90 chaperone/DNA topoisomerase II/histidine kinase"/>
    <property type="match status" value="1"/>
</dbReference>
<dbReference type="EMBL" id="JABSTR010000007">
    <property type="protein sequence ID" value="KAH9376175.1"/>
    <property type="molecule type" value="Genomic_DNA"/>
</dbReference>
<feature type="domain" description="DNA mismatch repair protein S5" evidence="3">
    <location>
        <begin position="212"/>
        <end position="331"/>
    </location>
</feature>
<dbReference type="InterPro" id="IPR038973">
    <property type="entry name" value="MutL/Mlh/Pms-like"/>
</dbReference>
<comment type="similarity">
    <text evidence="1">Belongs to the DNA mismatch repair MutL/HexB family.</text>
</comment>
<protein>
    <recommendedName>
        <fullName evidence="3">DNA mismatch repair protein S5 domain-containing protein</fullName>
    </recommendedName>
</protein>
<dbReference type="Gene3D" id="3.30.230.10">
    <property type="match status" value="1"/>
</dbReference>
<dbReference type="Gene3D" id="3.30.565.10">
    <property type="entry name" value="Histidine kinase-like ATPase, C-terminal domain"/>
    <property type="match status" value="1"/>
</dbReference>
<evidence type="ECO:0000313" key="4">
    <source>
        <dbReference type="EMBL" id="KAH9376175.1"/>
    </source>
</evidence>
<keyword evidence="5" id="KW-1185">Reference proteome</keyword>
<dbReference type="PANTHER" id="PTHR10073">
    <property type="entry name" value="DNA MISMATCH REPAIR PROTEIN MLH, PMS, MUTL"/>
    <property type="match status" value="1"/>
</dbReference>
<dbReference type="NCBIfam" id="TIGR00585">
    <property type="entry name" value="mutl"/>
    <property type="match status" value="1"/>
</dbReference>
<sequence>MELKRLTPEVVNKLRSGVAIVSIAHCMEELVLNALDAGATCIAVRLNMPYHKVQVVDNGHGMSRDQLENCGERYCTSKCRTVSDLAHPKFYGYRGEALSSIVEMSGLVQIESKSSSCPQSCCKTFAQGKLRELAPSTANRPSAGTTVTVLDFMYNLPVRRGCVSEAIDFEFCLQHLEGIALSHPEVSFTLRNDVTGEKQFQTHKTSSVLDIFAQLFGARKAATLKRTFLKHKRLAVEAYISLEGHTTKQLQFVYLNKRLLLKTRVHKLVHNVIRKYVLGFQSKPVAPSGSPSKQRNRHPVFVIFIDCTSRTFDITYEPQKTFVGVYQLADGDKVV</sequence>
<dbReference type="SUPFAM" id="SSF54211">
    <property type="entry name" value="Ribosomal protein S5 domain 2-like"/>
    <property type="match status" value="1"/>
</dbReference>
<dbReference type="GO" id="GO:0032300">
    <property type="term" value="C:mismatch repair complex"/>
    <property type="evidence" value="ECO:0007669"/>
    <property type="project" value="InterPro"/>
</dbReference>